<feature type="non-terminal residue" evidence="3">
    <location>
        <position position="1"/>
    </location>
</feature>
<evidence type="ECO:0000256" key="1">
    <source>
        <dbReference type="ARBA" id="ARBA00007430"/>
    </source>
</evidence>
<evidence type="ECO:0000313" key="3">
    <source>
        <dbReference type="EMBL" id="SVC05669.1"/>
    </source>
</evidence>
<feature type="non-terminal residue" evidence="3">
    <location>
        <position position="352"/>
    </location>
</feature>
<comment type="similarity">
    <text evidence="1">Belongs to the polysaccharide synthase family.</text>
</comment>
<dbReference type="InterPro" id="IPR036291">
    <property type="entry name" value="NAD(P)-bd_dom_sf"/>
</dbReference>
<sequence>YNKFKGSVQDIKILPPSSINYHNKPYIDQLKKISILDLLARNPKDLDEKLITNFVKNKTILITGSSGTIGSELLNLCVQNGAKKIIAIDHNEYGQYKILEKAYKNVLVSVVSVLNKSLVENIFAKEIPDIVIHAAAYKHVHLSEYSSSSAIINNVEGTKNIVDLSIKYNANKFVLISTDKAVRPTNIMGATKSIAELYCQNVKSNNTDVISVRFGNVLGSSGSVIPKFQNQINNDKNITVTHKDITRYFMLVDEACKLVLQSAGIGKNGEILILDMGNAIKISDLAQKMIDLSGKNYLKIKYTGLRKGEKLYEELLFNDTDKKTKYNSITVAKKRKYNIDKLNEDIILLLNS</sequence>
<name>A0A382J221_9ZZZZ</name>
<dbReference type="AlphaFoldDB" id="A0A382J221"/>
<dbReference type="CDD" id="cd05237">
    <property type="entry name" value="UDP_invert_4-6DH_SDR_e"/>
    <property type="match status" value="1"/>
</dbReference>
<evidence type="ECO:0000259" key="2">
    <source>
        <dbReference type="Pfam" id="PF02719"/>
    </source>
</evidence>
<organism evidence="3">
    <name type="scientific">marine metagenome</name>
    <dbReference type="NCBI Taxonomy" id="408172"/>
    <lineage>
        <taxon>unclassified sequences</taxon>
        <taxon>metagenomes</taxon>
        <taxon>ecological metagenomes</taxon>
    </lineage>
</organism>
<reference evidence="3" key="1">
    <citation type="submission" date="2018-05" db="EMBL/GenBank/DDBJ databases">
        <authorList>
            <person name="Lanie J.A."/>
            <person name="Ng W.-L."/>
            <person name="Kazmierczak K.M."/>
            <person name="Andrzejewski T.M."/>
            <person name="Davidsen T.M."/>
            <person name="Wayne K.J."/>
            <person name="Tettelin H."/>
            <person name="Glass J.I."/>
            <person name="Rusch D."/>
            <person name="Podicherti R."/>
            <person name="Tsui H.-C.T."/>
            <person name="Winkler M.E."/>
        </authorList>
    </citation>
    <scope>NUCLEOTIDE SEQUENCE</scope>
</reference>
<dbReference type="InterPro" id="IPR051203">
    <property type="entry name" value="Polysaccharide_Synthase-Rel"/>
</dbReference>
<dbReference type="Pfam" id="PF02719">
    <property type="entry name" value="Polysacc_synt_2"/>
    <property type="match status" value="1"/>
</dbReference>
<dbReference type="SUPFAM" id="SSF51735">
    <property type="entry name" value="NAD(P)-binding Rossmann-fold domains"/>
    <property type="match status" value="1"/>
</dbReference>
<feature type="domain" description="Polysaccharide biosynthesis protein CapD-like" evidence="2">
    <location>
        <begin position="60"/>
        <end position="333"/>
    </location>
</feature>
<dbReference type="PANTHER" id="PTHR43318:SF1">
    <property type="entry name" value="POLYSACCHARIDE BIOSYNTHESIS PROTEIN EPSC-RELATED"/>
    <property type="match status" value="1"/>
</dbReference>
<dbReference type="EMBL" id="UINC01071049">
    <property type="protein sequence ID" value="SVC05669.1"/>
    <property type="molecule type" value="Genomic_DNA"/>
</dbReference>
<gene>
    <name evidence="3" type="ORF">METZ01_LOCUS258523</name>
</gene>
<proteinExistence type="inferred from homology"/>
<dbReference type="PANTHER" id="PTHR43318">
    <property type="entry name" value="UDP-N-ACETYLGLUCOSAMINE 4,6-DEHYDRATASE"/>
    <property type="match status" value="1"/>
</dbReference>
<protein>
    <recommendedName>
        <fullName evidence="2">Polysaccharide biosynthesis protein CapD-like domain-containing protein</fullName>
    </recommendedName>
</protein>
<dbReference type="Gene3D" id="3.40.50.720">
    <property type="entry name" value="NAD(P)-binding Rossmann-like Domain"/>
    <property type="match status" value="1"/>
</dbReference>
<dbReference type="InterPro" id="IPR003869">
    <property type="entry name" value="Polysac_CapD-like"/>
</dbReference>
<accession>A0A382J221</accession>